<evidence type="ECO:0000259" key="6">
    <source>
        <dbReference type="Pfam" id="PF00732"/>
    </source>
</evidence>
<reference evidence="10" key="1">
    <citation type="journal article" date="2019" name="Int. J. Syst. Evol. Microbiol.">
        <title>The Global Catalogue of Microorganisms (GCM) 10K type strain sequencing project: providing services to taxonomists for standard genome sequencing and annotation.</title>
        <authorList>
            <consortium name="The Broad Institute Genomics Platform"/>
            <consortium name="The Broad Institute Genome Sequencing Center for Infectious Disease"/>
            <person name="Wu L."/>
            <person name="Ma J."/>
        </authorList>
    </citation>
    <scope>NUCLEOTIDE SEQUENCE [LARGE SCALE GENOMIC DNA]</scope>
    <source>
        <strain evidence="10">WYCCWR 12678</strain>
    </source>
</reference>
<evidence type="ECO:0000256" key="2">
    <source>
        <dbReference type="ARBA" id="ARBA00010790"/>
    </source>
</evidence>
<name>A0ABV9Q7Q2_9BACL</name>
<dbReference type="InterPro" id="IPR007867">
    <property type="entry name" value="GMC_OxRtase_C"/>
</dbReference>
<gene>
    <name evidence="9" type="ORF">ACFO8Q_15075</name>
</gene>
<evidence type="ECO:0000259" key="7">
    <source>
        <dbReference type="Pfam" id="PF05199"/>
    </source>
</evidence>
<evidence type="ECO:0000256" key="3">
    <source>
        <dbReference type="ARBA" id="ARBA00022630"/>
    </source>
</evidence>
<dbReference type="PANTHER" id="PTHR42784:SF1">
    <property type="entry name" value="PYRANOSE 2-OXIDASE"/>
    <property type="match status" value="1"/>
</dbReference>
<keyword evidence="3" id="KW-0285">Flavoprotein</keyword>
<dbReference type="Pfam" id="PF05199">
    <property type="entry name" value="GMC_oxred_C"/>
    <property type="match status" value="1"/>
</dbReference>
<evidence type="ECO:0000256" key="4">
    <source>
        <dbReference type="ARBA" id="ARBA00022827"/>
    </source>
</evidence>
<keyword evidence="5" id="KW-0560">Oxidoreductase</keyword>
<evidence type="ECO:0000256" key="1">
    <source>
        <dbReference type="ARBA" id="ARBA00001974"/>
    </source>
</evidence>
<keyword evidence="10" id="KW-1185">Reference proteome</keyword>
<dbReference type="Gene3D" id="3.50.50.60">
    <property type="entry name" value="FAD/NAD(P)-binding domain"/>
    <property type="match status" value="2"/>
</dbReference>
<organism evidence="9 10">
    <name type="scientific">Effusibacillus consociatus</name>
    <dbReference type="NCBI Taxonomy" id="1117041"/>
    <lineage>
        <taxon>Bacteria</taxon>
        <taxon>Bacillati</taxon>
        <taxon>Bacillota</taxon>
        <taxon>Bacilli</taxon>
        <taxon>Bacillales</taxon>
        <taxon>Alicyclobacillaceae</taxon>
        <taxon>Effusibacillus</taxon>
    </lineage>
</organism>
<accession>A0ABV9Q7Q2</accession>
<comment type="cofactor">
    <cofactor evidence="1">
        <name>FAD</name>
        <dbReference type="ChEBI" id="CHEBI:57692"/>
    </cofactor>
</comment>
<feature type="domain" description="Glucose-methanol-choline oxidoreductase C-terminal" evidence="7">
    <location>
        <begin position="606"/>
        <end position="725"/>
    </location>
</feature>
<dbReference type="InterPro" id="IPR000172">
    <property type="entry name" value="GMC_OxRdtase_N"/>
</dbReference>
<dbReference type="InterPro" id="IPR029062">
    <property type="entry name" value="Class_I_gatase-like"/>
</dbReference>
<evidence type="ECO:0000259" key="8">
    <source>
        <dbReference type="Pfam" id="PF06283"/>
    </source>
</evidence>
<evidence type="ECO:0000313" key="10">
    <source>
        <dbReference type="Proteomes" id="UP001596002"/>
    </source>
</evidence>
<comment type="caution">
    <text evidence="9">The sequence shown here is derived from an EMBL/GenBank/DDBJ whole genome shotgun (WGS) entry which is preliminary data.</text>
</comment>
<dbReference type="Proteomes" id="UP001596002">
    <property type="component" value="Unassembled WGS sequence"/>
</dbReference>
<dbReference type="InterPro" id="IPR051473">
    <property type="entry name" value="P2Ox-like"/>
</dbReference>
<dbReference type="InterPro" id="IPR036188">
    <property type="entry name" value="FAD/NAD-bd_sf"/>
</dbReference>
<dbReference type="Pfam" id="PF06283">
    <property type="entry name" value="ThuA"/>
    <property type="match status" value="1"/>
</dbReference>
<dbReference type="SUPFAM" id="SSF52317">
    <property type="entry name" value="Class I glutamine amidotransferase-like"/>
    <property type="match status" value="1"/>
</dbReference>
<evidence type="ECO:0000313" key="9">
    <source>
        <dbReference type="EMBL" id="MFC4768665.1"/>
    </source>
</evidence>
<proteinExistence type="inferred from homology"/>
<keyword evidence="4" id="KW-0274">FAD</keyword>
<dbReference type="PANTHER" id="PTHR42784">
    <property type="entry name" value="PYRANOSE 2-OXIDASE"/>
    <property type="match status" value="1"/>
</dbReference>
<sequence>MFIAAEVEYESEYTLPLIAKEAELYGARTTVLTAYPASSNPANIPGLEALADADLAVFFIRYRTLPEEQFRHIRDYIERGKPVIGFRTSTHGFLYPKGHPLEPWNTKFGIGVLGAPWIKHYAYSSSTEVFVAPKARQHPILCGIPDRFHVRSWLYYVLPYPPKEAEILLLGQSVDPDFKPDATTEINPVAWTFKNYAGGQTFTTTLGHPEDFQVPAFRKLVMNAIHWALDVIPPASVMKPSTELPMQNGNVTRSYSSQTATEPWIPLTSVEEMAQTDYDVLIIGSGAGGGAALWRLCEQSKSRGKRIGMIEAGDLLVPTHARNLPTFNNTRFEQFIENPRYAEPVGKLWPDYPGARIFRALGGRTLHWYLMCPRLQPIDFKLWPISYQDLVSYYLTAEQIMNVTGAYARGSSLQETLLHRLHFGGFPDAADLPLAVDLAGTKYGQVHSNVFFSSIIFLAHALNRRPFDLAVNTRAVQVLTEKGKAAGVKVVTSDNKSYTIRAQTVILSASTFETPRILLNSNIPGESIGRYLVNHPTVVANAKINRNEFPEVLGNAAIMVPSTTDRKFMFFILGSDPLEYFWYQYEEKKLREELRLRFHGLATIEPRPENHVTLDPTRRDQYGVPLLKVQFSYSDQDKATIGELFSSIQAAASSMGLEFYEKPCLWPPGRDNHEAGTCRMGDDPSTSATNRYGQIHGIHGLYVADNSVLPLTGAANPTLTTVALAIRTVDYILEQT</sequence>
<dbReference type="InterPro" id="IPR029010">
    <property type="entry name" value="ThuA-like"/>
</dbReference>
<comment type="similarity">
    <text evidence="2">Belongs to the GMC oxidoreductase family.</text>
</comment>
<dbReference type="Gene3D" id="3.40.50.880">
    <property type="match status" value="1"/>
</dbReference>
<feature type="domain" description="ThuA-like" evidence="8">
    <location>
        <begin position="43"/>
        <end position="228"/>
    </location>
</feature>
<dbReference type="SUPFAM" id="SSF51905">
    <property type="entry name" value="FAD/NAD(P)-binding domain"/>
    <property type="match status" value="1"/>
</dbReference>
<dbReference type="SUPFAM" id="SSF54373">
    <property type="entry name" value="FAD-linked reductases, C-terminal domain"/>
    <property type="match status" value="1"/>
</dbReference>
<feature type="domain" description="Glucose-methanol-choline oxidoreductase N-terminal" evidence="6">
    <location>
        <begin position="370"/>
        <end position="536"/>
    </location>
</feature>
<evidence type="ECO:0000256" key="5">
    <source>
        <dbReference type="ARBA" id="ARBA00023002"/>
    </source>
</evidence>
<protein>
    <submittedName>
        <fullName evidence="9">GMC oxidoreductase</fullName>
    </submittedName>
</protein>
<dbReference type="EMBL" id="JBHSHC010000112">
    <property type="protein sequence ID" value="MFC4768665.1"/>
    <property type="molecule type" value="Genomic_DNA"/>
</dbReference>
<dbReference type="Pfam" id="PF00732">
    <property type="entry name" value="GMC_oxred_N"/>
    <property type="match status" value="1"/>
</dbReference>